<evidence type="ECO:0000313" key="4">
    <source>
        <dbReference type="Proteomes" id="UP000321425"/>
    </source>
</evidence>
<protein>
    <submittedName>
        <fullName evidence="2">Uncharacterized protein</fullName>
    </submittedName>
</protein>
<dbReference type="EMBL" id="FOBL01000005">
    <property type="protein sequence ID" value="SEL61800.1"/>
    <property type="molecule type" value="Genomic_DNA"/>
</dbReference>
<name>A0A1H7RNC0_9LACT</name>
<proteinExistence type="predicted"/>
<sequence length="58" mass="6738">MPLSNEQRAHDLTIAALSFLLDSNSLVKENDDGDYHIDIYKEYKSLYEDTLKSINKDF</sequence>
<dbReference type="STRING" id="426703.SAMN04488100_10558"/>
<evidence type="ECO:0000313" key="3">
    <source>
        <dbReference type="Proteomes" id="UP000198548"/>
    </source>
</evidence>
<evidence type="ECO:0000313" key="2">
    <source>
        <dbReference type="EMBL" id="SEL61800.1"/>
    </source>
</evidence>
<keyword evidence="4" id="KW-1185">Reference proteome</keyword>
<organism evidence="2 3">
    <name type="scientific">Alkalibacterium putridalgicola</name>
    <dbReference type="NCBI Taxonomy" id="426703"/>
    <lineage>
        <taxon>Bacteria</taxon>
        <taxon>Bacillati</taxon>
        <taxon>Bacillota</taxon>
        <taxon>Bacilli</taxon>
        <taxon>Lactobacillales</taxon>
        <taxon>Carnobacteriaceae</taxon>
        <taxon>Alkalibacterium</taxon>
    </lineage>
</organism>
<dbReference type="EMBL" id="BJUX01000008">
    <property type="protein sequence ID" value="GEK88917.1"/>
    <property type="molecule type" value="Genomic_DNA"/>
</dbReference>
<accession>A0A1H7RNC0</accession>
<reference evidence="1 4" key="2">
    <citation type="submission" date="2019-07" db="EMBL/GenBank/DDBJ databases">
        <title>Whole genome shotgun sequence of Alkalibacterium putridalgicola NBRC 103243.</title>
        <authorList>
            <person name="Hosoyama A."/>
            <person name="Uohara A."/>
            <person name="Ohji S."/>
            <person name="Ichikawa N."/>
        </authorList>
    </citation>
    <scope>NUCLEOTIDE SEQUENCE [LARGE SCALE GENOMIC DNA]</scope>
    <source>
        <strain evidence="1 4">NBRC 103243</strain>
    </source>
</reference>
<dbReference type="Proteomes" id="UP000321425">
    <property type="component" value="Unassembled WGS sequence"/>
</dbReference>
<gene>
    <name evidence="1" type="ORF">APU01nite_09560</name>
    <name evidence="2" type="ORF">SAMN04488100_10558</name>
</gene>
<reference evidence="2 3" key="1">
    <citation type="submission" date="2016-10" db="EMBL/GenBank/DDBJ databases">
        <authorList>
            <person name="de Groot N.N."/>
        </authorList>
    </citation>
    <scope>NUCLEOTIDE SEQUENCE [LARGE SCALE GENOMIC DNA]</scope>
    <source>
        <strain evidence="2 3">DSM 19182</strain>
    </source>
</reference>
<dbReference type="AlphaFoldDB" id="A0A1H7RNC0"/>
<dbReference type="Proteomes" id="UP000198548">
    <property type="component" value="Unassembled WGS sequence"/>
</dbReference>
<evidence type="ECO:0000313" key="1">
    <source>
        <dbReference type="EMBL" id="GEK88917.1"/>
    </source>
</evidence>